<reference evidence="2 3" key="1">
    <citation type="submission" date="2018-11" db="EMBL/GenBank/DDBJ databases">
        <title>Genome assembly of Steccherinum ochraceum LE-BIN_3174, the white-rot fungus of the Steccherinaceae family (The Residual Polyporoid clade, Polyporales, Basidiomycota).</title>
        <authorList>
            <person name="Fedorova T.V."/>
            <person name="Glazunova O.A."/>
            <person name="Landesman E.O."/>
            <person name="Moiseenko K.V."/>
            <person name="Psurtseva N.V."/>
            <person name="Savinova O.S."/>
            <person name="Shakhova N.V."/>
            <person name="Tyazhelova T.V."/>
            <person name="Vasina D.V."/>
        </authorList>
    </citation>
    <scope>NUCLEOTIDE SEQUENCE [LARGE SCALE GENOMIC DNA]</scope>
    <source>
        <strain evidence="2 3">LE-BIN_3174</strain>
    </source>
</reference>
<gene>
    <name evidence="2" type="ORF">EIP91_006082</name>
</gene>
<proteinExistence type="predicted"/>
<dbReference type="Proteomes" id="UP000292702">
    <property type="component" value="Unassembled WGS sequence"/>
</dbReference>
<keyword evidence="3" id="KW-1185">Reference proteome</keyword>
<feature type="region of interest" description="Disordered" evidence="1">
    <location>
        <begin position="581"/>
        <end position="645"/>
    </location>
</feature>
<feature type="region of interest" description="Disordered" evidence="1">
    <location>
        <begin position="1"/>
        <end position="68"/>
    </location>
</feature>
<evidence type="ECO:0000256" key="1">
    <source>
        <dbReference type="SAM" id="MobiDB-lite"/>
    </source>
</evidence>
<dbReference type="PANTHER" id="PTHR33266">
    <property type="entry name" value="CHROMOSOME 15, WHOLE GENOME SHOTGUN SEQUENCE"/>
    <property type="match status" value="1"/>
</dbReference>
<dbReference type="EMBL" id="RWJN01000328">
    <property type="protein sequence ID" value="TCD63019.1"/>
    <property type="molecule type" value="Genomic_DNA"/>
</dbReference>
<evidence type="ECO:0000313" key="3">
    <source>
        <dbReference type="Proteomes" id="UP000292702"/>
    </source>
</evidence>
<name>A0A4R0REL4_9APHY</name>
<feature type="compositionally biased region" description="Polar residues" evidence="1">
    <location>
        <begin position="620"/>
        <end position="636"/>
    </location>
</feature>
<dbReference type="OrthoDB" id="107110at2759"/>
<feature type="compositionally biased region" description="Polar residues" evidence="1">
    <location>
        <begin position="20"/>
        <end position="59"/>
    </location>
</feature>
<organism evidence="2 3">
    <name type="scientific">Steccherinum ochraceum</name>
    <dbReference type="NCBI Taxonomy" id="92696"/>
    <lineage>
        <taxon>Eukaryota</taxon>
        <taxon>Fungi</taxon>
        <taxon>Dikarya</taxon>
        <taxon>Basidiomycota</taxon>
        <taxon>Agaricomycotina</taxon>
        <taxon>Agaricomycetes</taxon>
        <taxon>Polyporales</taxon>
        <taxon>Steccherinaceae</taxon>
        <taxon>Steccherinum</taxon>
    </lineage>
</organism>
<dbReference type="PANTHER" id="PTHR33266:SF1">
    <property type="entry name" value="F-BOX DOMAIN-CONTAINING PROTEIN"/>
    <property type="match status" value="1"/>
</dbReference>
<dbReference type="AlphaFoldDB" id="A0A4R0REL4"/>
<comment type="caution">
    <text evidence="2">The sequence shown here is derived from an EMBL/GenBank/DDBJ whole genome shotgun (WGS) entry which is preliminary data.</text>
</comment>
<dbReference type="STRING" id="92696.A0A4R0REL4"/>
<sequence>MTSSNEEPPSKRMRLEKENPSGTLPTALSQQNPSGTPPTALSHQPVASHTAQPAPSRSGDSIYDDVPEHQDDHRLCQSIAESYSSQQRAQHMAMLQAMPATDTTNRFALMSIVLVSLAFSSALILGESFEGIHAKFHLSLLAAHPKLQCRVERMICGEDEAGRQDALIKVIHFICKQLRSEPQSLPAEWVDDAEATKTAWRGTFIGTFDQLLLTTINEANTSRDKSQAYTNVISIIQSSGTGKTRMCYEASKRVFTIHISLRGKASSPQHPDGDNGYPRGDTSLYEYFRSTGEKEVVHTVLRDNYAAFLASLFVEVQQRVLESPDLQDSHSRESFAEQWQAHLREGNGSSRATLYNKVVANLKPEPESKNLKYPLKEAMDTARKEGADLVKLIRSRSRIESARDKDVVVIICIDEADALIAKRADKRSVPYDSLCAALNAITTLDIFTVFLSTSSNLGVFIPQRSHYTSERVRNANKDPLHAPVVELPWDIWRGPKDEPISQEGTLILDDVCKASFMVRFGRPLFWTRYQCGGLTVRNDIVNFAMQKLSGSPDDTQPLDELAALAVRVLIEFEPTRRDTFPSVEDRLVQGSGQEDADLESGGVGSGRLVAKTPDGHRTARQATSNKLQTQTKSAQTADLAALTQK</sequence>
<protein>
    <submittedName>
        <fullName evidence="2">Uncharacterized protein</fullName>
    </submittedName>
</protein>
<evidence type="ECO:0000313" key="2">
    <source>
        <dbReference type="EMBL" id="TCD63019.1"/>
    </source>
</evidence>
<accession>A0A4R0REL4</accession>
<feature type="compositionally biased region" description="Basic and acidic residues" evidence="1">
    <location>
        <begin position="8"/>
        <end position="19"/>
    </location>
</feature>